<protein>
    <submittedName>
        <fullName evidence="1">Uncharacterized protein</fullName>
    </submittedName>
</protein>
<evidence type="ECO:0000313" key="1">
    <source>
        <dbReference type="EMBL" id="BAU54247.1"/>
    </source>
</evidence>
<proteinExistence type="predicted"/>
<keyword evidence="2" id="KW-1185">Reference proteome</keyword>
<organism evidence="1 2">
    <name type="scientific">Mucilaginibacter gotjawali</name>
    <dbReference type="NCBI Taxonomy" id="1550579"/>
    <lineage>
        <taxon>Bacteria</taxon>
        <taxon>Pseudomonadati</taxon>
        <taxon>Bacteroidota</taxon>
        <taxon>Sphingobacteriia</taxon>
        <taxon>Sphingobacteriales</taxon>
        <taxon>Sphingobacteriaceae</taxon>
        <taxon>Mucilaginibacter</taxon>
    </lineage>
</organism>
<gene>
    <name evidence="1" type="ORF">MgSA37_02421</name>
</gene>
<accession>A0A0X8X1V2</accession>
<evidence type="ECO:0000313" key="2">
    <source>
        <dbReference type="Proteomes" id="UP000218263"/>
    </source>
</evidence>
<dbReference type="RefSeq" id="WP_096352123.1">
    <property type="nucleotide sequence ID" value="NZ_AP017313.1"/>
</dbReference>
<dbReference type="AlphaFoldDB" id="A0A0X8X1V2"/>
<dbReference type="OrthoDB" id="797648at2"/>
<dbReference type="EMBL" id="AP017313">
    <property type="protein sequence ID" value="BAU54247.1"/>
    <property type="molecule type" value="Genomic_DNA"/>
</dbReference>
<dbReference type="Proteomes" id="UP000218263">
    <property type="component" value="Chromosome"/>
</dbReference>
<dbReference type="KEGG" id="mgot:MgSA37_02421"/>
<name>A0A0X8X1V2_9SPHI</name>
<sequence length="136" mass="15581">MNIVYITQEILISFIKKADNYAQLTGLKNLASAFRWKTDFKTWLLNFKSTDYKLRAKSISAYLFNASIEGLKHNLLGPNINMEFLVLTLHTWVILAAGFVVSFPEYIAGRYFGKKNTRTNCPDYSQPGTPFKLCLQ</sequence>
<reference evidence="1 2" key="1">
    <citation type="submission" date="2015-12" db="EMBL/GenBank/DDBJ databases">
        <title>Genome sequence of Mucilaginibacter gotjawali.</title>
        <authorList>
            <person name="Lee J.S."/>
            <person name="Lee K.C."/>
            <person name="Kim K.K."/>
            <person name="Lee B.W."/>
        </authorList>
    </citation>
    <scope>NUCLEOTIDE SEQUENCE [LARGE SCALE GENOMIC DNA]</scope>
    <source>
        <strain evidence="1 2">SA3-7</strain>
    </source>
</reference>